<name>A0A1C3Y2M2_9HYPH</name>
<evidence type="ECO:0000256" key="5">
    <source>
        <dbReference type="SAM" id="SignalP"/>
    </source>
</evidence>
<evidence type="ECO:0000256" key="3">
    <source>
        <dbReference type="ARBA" id="ARBA00022729"/>
    </source>
</evidence>
<evidence type="ECO:0000313" key="7">
    <source>
        <dbReference type="EMBL" id="SCB58646.1"/>
    </source>
</evidence>
<dbReference type="EMBL" id="FMAJ01000005">
    <property type="protein sequence ID" value="SCB58646.1"/>
    <property type="molecule type" value="Genomic_DNA"/>
</dbReference>
<evidence type="ECO:0000256" key="4">
    <source>
        <dbReference type="ARBA" id="ARBA00022970"/>
    </source>
</evidence>
<reference evidence="7 8" key="1">
    <citation type="submission" date="2016-08" db="EMBL/GenBank/DDBJ databases">
        <authorList>
            <person name="Seilhamer J.J."/>
        </authorList>
    </citation>
    <scope>NUCLEOTIDE SEQUENCE [LARGE SCALE GENOMIC DNA]</scope>
    <source>
        <strain evidence="7 8">HBR26</strain>
    </source>
</reference>
<dbReference type="PRINTS" id="PR00337">
    <property type="entry name" value="LEUILEVALBP"/>
</dbReference>
<dbReference type="Pfam" id="PF13458">
    <property type="entry name" value="Peripla_BP_6"/>
    <property type="match status" value="1"/>
</dbReference>
<comment type="similarity">
    <text evidence="1">Belongs to the leucine-binding protein family.</text>
</comment>
<gene>
    <name evidence="7" type="ORF">GA0061105_105113</name>
</gene>
<evidence type="ECO:0000313" key="8">
    <source>
        <dbReference type="Proteomes" id="UP000198723"/>
    </source>
</evidence>
<dbReference type="GO" id="GO:0006865">
    <property type="term" value="P:amino acid transport"/>
    <property type="evidence" value="ECO:0007669"/>
    <property type="project" value="UniProtKB-KW"/>
</dbReference>
<feature type="signal peptide" evidence="5">
    <location>
        <begin position="1"/>
        <end position="22"/>
    </location>
</feature>
<evidence type="ECO:0000256" key="1">
    <source>
        <dbReference type="ARBA" id="ARBA00010062"/>
    </source>
</evidence>
<dbReference type="InterPro" id="IPR000709">
    <property type="entry name" value="Leu_Ile_Val-bd"/>
</dbReference>
<protein>
    <submittedName>
        <fullName evidence="7">Branched-chain amino acid transport system substrate-binding protein</fullName>
    </submittedName>
</protein>
<feature type="chain" id="PRO_5008687242" evidence="5">
    <location>
        <begin position="23"/>
        <end position="378"/>
    </location>
</feature>
<accession>A0A1C3Y2M2</accession>
<evidence type="ECO:0000256" key="2">
    <source>
        <dbReference type="ARBA" id="ARBA00022448"/>
    </source>
</evidence>
<dbReference type="AlphaFoldDB" id="A0A1C3Y2M2"/>
<dbReference type="SUPFAM" id="SSF53822">
    <property type="entry name" value="Periplasmic binding protein-like I"/>
    <property type="match status" value="1"/>
</dbReference>
<dbReference type="PANTHER" id="PTHR30483">
    <property type="entry name" value="LEUCINE-SPECIFIC-BINDING PROTEIN"/>
    <property type="match status" value="1"/>
</dbReference>
<keyword evidence="3 5" id="KW-0732">Signal</keyword>
<dbReference type="PANTHER" id="PTHR30483:SF6">
    <property type="entry name" value="PERIPLASMIC BINDING PROTEIN OF ABC TRANSPORTER FOR NATURAL AMINO ACIDS"/>
    <property type="match status" value="1"/>
</dbReference>
<dbReference type="InterPro" id="IPR028081">
    <property type="entry name" value="Leu-bd"/>
</dbReference>
<dbReference type="RefSeq" id="WP_064692892.1">
    <property type="nucleotide sequence ID" value="NZ_FMAJ01000005.1"/>
</dbReference>
<organism evidence="7 8">
    <name type="scientific">Rhizobium aethiopicum</name>
    <dbReference type="NCBI Taxonomy" id="1138170"/>
    <lineage>
        <taxon>Bacteria</taxon>
        <taxon>Pseudomonadati</taxon>
        <taxon>Pseudomonadota</taxon>
        <taxon>Alphaproteobacteria</taxon>
        <taxon>Hyphomicrobiales</taxon>
        <taxon>Rhizobiaceae</taxon>
        <taxon>Rhizobium/Agrobacterium group</taxon>
        <taxon>Rhizobium</taxon>
    </lineage>
</organism>
<keyword evidence="4" id="KW-0029">Amino-acid transport</keyword>
<dbReference type="InterPro" id="IPR028082">
    <property type="entry name" value="Peripla_BP_I"/>
</dbReference>
<sequence length="378" mass="40195">MYRNYLLAISTTLLVGLGAAQAEDTVKLGMVAELSGAGAPSGTNWRDGVKIAVEEINAEGGILGKKIELGEYDTQTDPQVSRALVQKAIDEGAYAILGTIYSGSTMVNMLVAQQNSTPQFVGSESPSIVQKGNPFVFRTSSGSQKGIPALTTYFTETLKAKKVAIAWVNNEFGKGGHDVFAAEMKKAGIDVIADVSSEQGQADYAADVAKLKDAKPDAVFVYMNQEESARFLIEARKQSLAMPLVGEVTLTEAKVVELAGPAADGAIAHVGLTAAATDVPGIGAFDKKFEETFKRKPTHDAIKGYIGAWTTKYVTEMVGELDGEAFAEKMHGLCLKAADYPKILLDTCWDEHGEMSRPSFMVQVKDGKAAVIGTVPAN</sequence>
<dbReference type="InterPro" id="IPR051010">
    <property type="entry name" value="BCAA_transport"/>
</dbReference>
<dbReference type="STRING" id="1138170.GA0061105_105113"/>
<feature type="domain" description="Leucine-binding protein" evidence="6">
    <location>
        <begin position="25"/>
        <end position="368"/>
    </location>
</feature>
<evidence type="ECO:0000259" key="6">
    <source>
        <dbReference type="Pfam" id="PF13458"/>
    </source>
</evidence>
<dbReference type="Proteomes" id="UP000198723">
    <property type="component" value="Unassembled WGS sequence"/>
</dbReference>
<dbReference type="Gene3D" id="3.40.50.2300">
    <property type="match status" value="2"/>
</dbReference>
<keyword evidence="2" id="KW-0813">Transport</keyword>
<proteinExistence type="inferred from homology"/>